<dbReference type="SMART" id="SM01002">
    <property type="entry name" value="AlaDh_PNT_C"/>
    <property type="match status" value="1"/>
</dbReference>
<dbReference type="KEGG" id="oho:Oweho_3437"/>
<dbReference type="Pfam" id="PF05222">
    <property type="entry name" value="AlaDh_PNT_N"/>
    <property type="match status" value="1"/>
</dbReference>
<sequence>MQSLGIFKEPANESRVSVIPDTVKRITQNLNMEVWVEEGAGVRAGFTNKAYEEAGAKIVSNSNIFKNSEGLLSINHLYRGEEVEDGKSFIGIYNLMYHRQRISTYQKSNLSVFSLDMVPRTTKAQSMDVLSSMASLSGYKAVIKSAELYGSVLPMFTTAAGTLKPAKVLVLGAGVAGLQAIATAKRLGAIVEAFDVRRAAGEEVRSLGAKFIEVPGYTENTSAGGYAVEQSPEYLKKQKELIHEHISNASIVISTANIPGRKAPLLIEQASVECMQPGSVIVDLASEQGGNCALTQDERMIEHNGVKIIGSSYLAKEMPMASSQMLSANYFSFIKHLKQQNGNAANDPILQGCKVIENGELIHPAFIKNLTSA</sequence>
<evidence type="ECO:0000256" key="8">
    <source>
        <dbReference type="ARBA" id="ARBA00048202"/>
    </source>
</evidence>
<dbReference type="InterPro" id="IPR036291">
    <property type="entry name" value="NAD(P)-bd_dom_sf"/>
</dbReference>
<keyword evidence="4" id="KW-0547">Nucleotide-binding</keyword>
<organism evidence="11 12">
    <name type="scientific">Owenweeksia hongkongensis (strain DSM 17368 / CIP 108786 / JCM 12287 / NRRL B-23963 / UST20020801)</name>
    <dbReference type="NCBI Taxonomy" id="926562"/>
    <lineage>
        <taxon>Bacteria</taxon>
        <taxon>Pseudomonadati</taxon>
        <taxon>Bacteroidota</taxon>
        <taxon>Flavobacteriia</taxon>
        <taxon>Flavobacteriales</taxon>
        <taxon>Owenweeksiaceae</taxon>
        <taxon>Owenweeksia</taxon>
    </lineage>
</organism>
<dbReference type="SMART" id="SM01003">
    <property type="entry name" value="AlaDh_PNT_N"/>
    <property type="match status" value="1"/>
</dbReference>
<evidence type="ECO:0000259" key="9">
    <source>
        <dbReference type="SMART" id="SM01002"/>
    </source>
</evidence>
<comment type="function">
    <text evidence="1">The transhydrogenation between NADH and NADP is coupled to respiration and ATP hydrolysis and functions as a proton pump across the membrane.</text>
</comment>
<keyword evidence="5" id="KW-0521">NADP</keyword>
<dbReference type="Gene3D" id="3.40.50.720">
    <property type="entry name" value="NAD(P)-binding Rossmann-like Domain"/>
    <property type="match status" value="2"/>
</dbReference>
<keyword evidence="6" id="KW-1278">Translocase</keyword>
<evidence type="ECO:0000256" key="3">
    <source>
        <dbReference type="ARBA" id="ARBA00012943"/>
    </source>
</evidence>
<dbReference type="InterPro" id="IPR007698">
    <property type="entry name" value="AlaDH/PNT_NAD(H)-bd"/>
</dbReference>
<dbReference type="OrthoDB" id="9804592at2"/>
<gene>
    <name evidence="11" type="ordered locus">Oweho_3437</name>
</gene>
<dbReference type="GO" id="GO:0005886">
    <property type="term" value="C:plasma membrane"/>
    <property type="evidence" value="ECO:0007669"/>
    <property type="project" value="TreeGrafter"/>
</dbReference>
<name>G8R5S0_OWEHD</name>
<dbReference type="SUPFAM" id="SSF51735">
    <property type="entry name" value="NAD(P)-binding Rossmann-fold domains"/>
    <property type="match status" value="1"/>
</dbReference>
<dbReference type="HOGENOM" id="CLU_003376_2_1_10"/>
<comment type="catalytic activity">
    <reaction evidence="8">
        <text>NAD(+) + NADPH + H(+)(in) = NADH + NADP(+) + H(+)(out)</text>
        <dbReference type="Rhea" id="RHEA:47992"/>
        <dbReference type="ChEBI" id="CHEBI:15378"/>
        <dbReference type="ChEBI" id="CHEBI:57540"/>
        <dbReference type="ChEBI" id="CHEBI:57783"/>
        <dbReference type="ChEBI" id="CHEBI:57945"/>
        <dbReference type="ChEBI" id="CHEBI:58349"/>
        <dbReference type="EC" id="7.1.1.1"/>
    </reaction>
</comment>
<evidence type="ECO:0000256" key="7">
    <source>
        <dbReference type="ARBA" id="ARBA00023027"/>
    </source>
</evidence>
<comment type="similarity">
    <text evidence="2">Belongs to the AlaDH/PNT family.</text>
</comment>
<dbReference type="EC" id="7.1.1.1" evidence="3"/>
<proteinExistence type="inferred from homology"/>
<dbReference type="EMBL" id="CP003156">
    <property type="protein sequence ID" value="AEV34386.1"/>
    <property type="molecule type" value="Genomic_DNA"/>
</dbReference>
<dbReference type="GO" id="GO:0050661">
    <property type="term" value="F:NADP binding"/>
    <property type="evidence" value="ECO:0007669"/>
    <property type="project" value="TreeGrafter"/>
</dbReference>
<dbReference type="PANTHER" id="PTHR10160">
    <property type="entry name" value="NAD(P) TRANSHYDROGENASE"/>
    <property type="match status" value="1"/>
</dbReference>
<evidence type="ECO:0000256" key="2">
    <source>
        <dbReference type="ARBA" id="ARBA00005689"/>
    </source>
</evidence>
<dbReference type="PANTHER" id="PTHR10160:SF19">
    <property type="entry name" value="PROTON-TRANSLOCATING NAD(P)(+) TRANSHYDROGENASE"/>
    <property type="match status" value="1"/>
</dbReference>
<dbReference type="RefSeq" id="WP_014203733.1">
    <property type="nucleotide sequence ID" value="NC_016599.1"/>
</dbReference>
<dbReference type="GO" id="GO:0008750">
    <property type="term" value="F:proton-translocating NAD(P)+ transhydrogenase activity"/>
    <property type="evidence" value="ECO:0007669"/>
    <property type="project" value="UniProtKB-EC"/>
</dbReference>
<evidence type="ECO:0000256" key="1">
    <source>
        <dbReference type="ARBA" id="ARBA00003943"/>
    </source>
</evidence>
<dbReference type="STRING" id="926562.Oweho_3437"/>
<dbReference type="Pfam" id="PF01262">
    <property type="entry name" value="AlaDh_PNT_C"/>
    <property type="match status" value="1"/>
</dbReference>
<dbReference type="PATRIC" id="fig|926562.3.peg.3456"/>
<keyword evidence="7" id="KW-0520">NAD</keyword>
<dbReference type="eggNOG" id="COG3288">
    <property type="taxonomic scope" value="Bacteria"/>
</dbReference>
<keyword evidence="12" id="KW-1185">Reference proteome</keyword>
<protein>
    <recommendedName>
        <fullName evidence="3">proton-translocating NAD(P)(+) transhydrogenase</fullName>
        <ecNumber evidence="3">7.1.1.1</ecNumber>
    </recommendedName>
</protein>
<evidence type="ECO:0000313" key="12">
    <source>
        <dbReference type="Proteomes" id="UP000005631"/>
    </source>
</evidence>
<feature type="domain" description="Alanine dehydrogenase/pyridine nucleotide transhydrogenase NAD(H)-binding" evidence="9">
    <location>
        <begin position="146"/>
        <end position="310"/>
    </location>
</feature>
<dbReference type="CDD" id="cd05304">
    <property type="entry name" value="Rubrum_tdh"/>
    <property type="match status" value="1"/>
</dbReference>
<dbReference type="PROSITE" id="PS00837">
    <property type="entry name" value="ALADH_PNT_2"/>
    <property type="match status" value="1"/>
</dbReference>
<evidence type="ECO:0000256" key="5">
    <source>
        <dbReference type="ARBA" id="ARBA00022857"/>
    </source>
</evidence>
<dbReference type="GO" id="GO:0016491">
    <property type="term" value="F:oxidoreductase activity"/>
    <property type="evidence" value="ECO:0007669"/>
    <property type="project" value="InterPro"/>
</dbReference>
<dbReference type="InterPro" id="IPR008143">
    <property type="entry name" value="Ala_DH/PNT_CS2"/>
</dbReference>
<dbReference type="GO" id="GO:0006740">
    <property type="term" value="P:NADPH regeneration"/>
    <property type="evidence" value="ECO:0007669"/>
    <property type="project" value="TreeGrafter"/>
</dbReference>
<dbReference type="AlphaFoldDB" id="G8R5S0"/>
<evidence type="ECO:0000313" key="11">
    <source>
        <dbReference type="EMBL" id="AEV34386.1"/>
    </source>
</evidence>
<dbReference type="Proteomes" id="UP000005631">
    <property type="component" value="Chromosome"/>
</dbReference>
<evidence type="ECO:0000259" key="10">
    <source>
        <dbReference type="SMART" id="SM01003"/>
    </source>
</evidence>
<feature type="domain" description="Alanine dehydrogenase/pyridine nucleotide transhydrogenase N-terminal" evidence="10">
    <location>
        <begin position="5"/>
        <end position="137"/>
    </location>
</feature>
<reference evidence="11 12" key="1">
    <citation type="journal article" date="2012" name="Stand. Genomic Sci.">
        <title>Genome sequence of the orange-pigmented seawater bacterium Owenweeksia hongkongensis type strain (UST20020801(T)).</title>
        <authorList>
            <person name="Riedel T."/>
            <person name="Held B."/>
            <person name="Nolan M."/>
            <person name="Lucas S."/>
            <person name="Lapidus A."/>
            <person name="Tice H."/>
            <person name="Del Rio T.G."/>
            <person name="Cheng J.F."/>
            <person name="Han C."/>
            <person name="Tapia R."/>
            <person name="Goodwin L.A."/>
            <person name="Pitluck S."/>
            <person name="Liolios K."/>
            <person name="Mavromatis K."/>
            <person name="Pagani I."/>
            <person name="Ivanova N."/>
            <person name="Mikhailova N."/>
            <person name="Pati A."/>
            <person name="Chen A."/>
            <person name="Palaniappan K."/>
            <person name="Rohde M."/>
            <person name="Tindall B.J."/>
            <person name="Detter J.C."/>
            <person name="Goker M."/>
            <person name="Woyke T."/>
            <person name="Bristow J."/>
            <person name="Eisen J.A."/>
            <person name="Markowitz V."/>
            <person name="Hugenholtz P."/>
            <person name="Klenk H.P."/>
            <person name="Kyrpides N.C."/>
        </authorList>
    </citation>
    <scope>NUCLEOTIDE SEQUENCE</scope>
    <source>
        <strain evidence="12">DSM 17368 / JCM 12287 / NRRL B-23963</strain>
    </source>
</reference>
<evidence type="ECO:0000256" key="4">
    <source>
        <dbReference type="ARBA" id="ARBA00022741"/>
    </source>
</evidence>
<evidence type="ECO:0000256" key="6">
    <source>
        <dbReference type="ARBA" id="ARBA00022967"/>
    </source>
</evidence>
<dbReference type="InterPro" id="IPR007886">
    <property type="entry name" value="AlaDH/PNT_N"/>
</dbReference>
<accession>G8R5S0</accession>
<dbReference type="SUPFAM" id="SSF52283">
    <property type="entry name" value="Formate/glycerate dehydrogenase catalytic domain-like"/>
    <property type="match status" value="1"/>
</dbReference>